<dbReference type="EMBL" id="JBHSHC010000112">
    <property type="protein sequence ID" value="MFC4768699.1"/>
    <property type="molecule type" value="Genomic_DNA"/>
</dbReference>
<gene>
    <name evidence="1" type="ORF">ACFO8Q_15245</name>
</gene>
<name>A0ABV9Q4F9_9BACL</name>
<evidence type="ECO:0008006" key="3">
    <source>
        <dbReference type="Google" id="ProtNLM"/>
    </source>
</evidence>
<evidence type="ECO:0000313" key="2">
    <source>
        <dbReference type="Proteomes" id="UP001596002"/>
    </source>
</evidence>
<accession>A0ABV9Q4F9</accession>
<reference evidence="2" key="1">
    <citation type="journal article" date="2019" name="Int. J. Syst. Evol. Microbiol.">
        <title>The Global Catalogue of Microorganisms (GCM) 10K type strain sequencing project: providing services to taxonomists for standard genome sequencing and annotation.</title>
        <authorList>
            <consortium name="The Broad Institute Genomics Platform"/>
            <consortium name="The Broad Institute Genome Sequencing Center for Infectious Disease"/>
            <person name="Wu L."/>
            <person name="Ma J."/>
        </authorList>
    </citation>
    <scope>NUCLEOTIDE SEQUENCE [LARGE SCALE GENOMIC DNA]</scope>
    <source>
        <strain evidence="2">WYCCWR 12678</strain>
    </source>
</reference>
<organism evidence="1 2">
    <name type="scientific">Effusibacillus consociatus</name>
    <dbReference type="NCBI Taxonomy" id="1117041"/>
    <lineage>
        <taxon>Bacteria</taxon>
        <taxon>Bacillati</taxon>
        <taxon>Bacillota</taxon>
        <taxon>Bacilli</taxon>
        <taxon>Bacillales</taxon>
        <taxon>Alicyclobacillaceae</taxon>
        <taxon>Effusibacillus</taxon>
    </lineage>
</organism>
<sequence>MQECLLCENTADTTFRNNGCGKQIFLCDSCVGLIVDLFIENEGEPPEPKQPKLYRVK</sequence>
<dbReference type="RefSeq" id="WP_380026645.1">
    <property type="nucleotide sequence ID" value="NZ_JBHSHC010000112.1"/>
</dbReference>
<evidence type="ECO:0000313" key="1">
    <source>
        <dbReference type="EMBL" id="MFC4768699.1"/>
    </source>
</evidence>
<proteinExistence type="predicted"/>
<keyword evidence="2" id="KW-1185">Reference proteome</keyword>
<protein>
    <recommendedName>
        <fullName evidence="3">ClpX-type ZB domain-containing protein</fullName>
    </recommendedName>
</protein>
<dbReference type="Proteomes" id="UP001596002">
    <property type="component" value="Unassembled WGS sequence"/>
</dbReference>
<comment type="caution">
    <text evidence="1">The sequence shown here is derived from an EMBL/GenBank/DDBJ whole genome shotgun (WGS) entry which is preliminary data.</text>
</comment>